<dbReference type="InterPro" id="IPR039512">
    <property type="entry name" value="RCHY1_zinc-ribbon"/>
</dbReference>
<evidence type="ECO:0000259" key="1">
    <source>
        <dbReference type="Pfam" id="PF14599"/>
    </source>
</evidence>
<feature type="domain" description="RCHY1 zinc-ribbon" evidence="1">
    <location>
        <begin position="12"/>
        <end position="63"/>
    </location>
</feature>
<protein>
    <recommendedName>
        <fullName evidence="1">RCHY1 zinc-ribbon domain-containing protein</fullName>
    </recommendedName>
</protein>
<name>A0A9Q9BUK1_9STAP</name>
<dbReference type="EMBL" id="CP073809">
    <property type="protein sequence ID" value="UTH13322.1"/>
    <property type="molecule type" value="Genomic_DNA"/>
</dbReference>
<evidence type="ECO:0000313" key="3">
    <source>
        <dbReference type="Proteomes" id="UP001057381"/>
    </source>
</evidence>
<dbReference type="Proteomes" id="UP001057381">
    <property type="component" value="Chromosome"/>
</dbReference>
<gene>
    <name evidence="2" type="ORF">KFV11_08620</name>
</gene>
<proteinExistence type="predicted"/>
<dbReference type="Pfam" id="PF14599">
    <property type="entry name" value="zinc_ribbon_6"/>
    <property type="match status" value="1"/>
</dbReference>
<sequence length="73" mass="8447">MPKKYNLGNKRDMDKFFKELEKDVKKQAEKNIRNSTLEIPCPNCGEKVKVSFRQGKGKCPKCGVSITQDQKWV</sequence>
<dbReference type="AlphaFoldDB" id="A0A9Q9BUK1"/>
<evidence type="ECO:0000313" key="2">
    <source>
        <dbReference type="EMBL" id="UTH13322.1"/>
    </source>
</evidence>
<reference evidence="2" key="1">
    <citation type="submission" date="2021-04" db="EMBL/GenBank/DDBJ databases">
        <title>Complete Genome Sequences of Macrococcus spp. from dog and cattle.</title>
        <authorList>
            <person name="Schwendener S."/>
            <person name="Perreten V."/>
        </authorList>
    </citation>
    <scope>NUCLEOTIDE SEQUENCE</scope>
    <source>
        <strain evidence="2">Epi0143-OL</strain>
    </source>
</reference>
<accession>A0A9Q9BUK1</accession>
<organism evidence="2 3">
    <name type="scientific">Macrococcus equipercicus</name>
    <dbReference type="NCBI Taxonomy" id="69967"/>
    <lineage>
        <taxon>Bacteria</taxon>
        <taxon>Bacillati</taxon>
        <taxon>Bacillota</taxon>
        <taxon>Bacilli</taxon>
        <taxon>Bacillales</taxon>
        <taxon>Staphylococcaceae</taxon>
        <taxon>Macrococcus</taxon>
    </lineage>
</organism>
<dbReference type="RefSeq" id="WP_254249739.1">
    <property type="nucleotide sequence ID" value="NZ_CP073809.1"/>
</dbReference>
<dbReference type="KEGG" id="mequ:KFV11_08620"/>